<gene>
    <name evidence="1" type="ORF">Bfra_000160</name>
</gene>
<proteinExistence type="predicted"/>
<keyword evidence="2" id="KW-1185">Reference proteome</keyword>
<protein>
    <submittedName>
        <fullName evidence="1">Uncharacterized protein</fullName>
    </submittedName>
</protein>
<evidence type="ECO:0000313" key="1">
    <source>
        <dbReference type="EMBL" id="KAF5877994.1"/>
    </source>
</evidence>
<dbReference type="AlphaFoldDB" id="A0A8H6EMX3"/>
<organism evidence="1 2">
    <name type="scientific">Botrytis fragariae</name>
    <dbReference type="NCBI Taxonomy" id="1964551"/>
    <lineage>
        <taxon>Eukaryota</taxon>
        <taxon>Fungi</taxon>
        <taxon>Dikarya</taxon>
        <taxon>Ascomycota</taxon>
        <taxon>Pezizomycotina</taxon>
        <taxon>Leotiomycetes</taxon>
        <taxon>Helotiales</taxon>
        <taxon>Sclerotiniaceae</taxon>
        <taxon>Botrytis</taxon>
    </lineage>
</organism>
<reference evidence="1 2" key="1">
    <citation type="journal article" date="2020" name="Phytopathology">
        <title>A high-quality genome resource of Botrytis fragariae, a new and rapidly spreading fungal pathogen causing strawberry gray mold in the U.S.A.</title>
        <authorList>
            <person name="Wu Y."/>
            <person name="Saski C.A."/>
            <person name="Schnabel G."/>
            <person name="Xiao S."/>
            <person name="Hu M."/>
        </authorList>
    </citation>
    <scope>NUCLEOTIDE SEQUENCE [LARGE SCALE GENOMIC DNA]</scope>
    <source>
        <strain evidence="1 2">BVB16</strain>
    </source>
</reference>
<dbReference type="Proteomes" id="UP000531561">
    <property type="component" value="Unassembled WGS sequence"/>
</dbReference>
<dbReference type="OrthoDB" id="3542716at2759"/>
<name>A0A8H6EMX3_9HELO</name>
<sequence>MATSLTKAAEYQMGEYAFTTTGLHVPKPKDISNDVTYIIAHPQSSKSFQTTVDGLGKEGIETHSPSLSLSLRENKLSMETAEVQKYLIVGITFLNLSAAIGKKLPTVKKEVTSGQTLETATKLTWYRDSSTNRDWRATKWNKLAAKEAIRNAPLAALSTEQPRNGKSQDTTEVILEPVLSLKNSIRYHLTSHPGTSESWHFQKAFLVMEQPVEDSKDMHAPLNTALETFLDNENDDFVEDDVETMNKEMAELWPDF</sequence>
<evidence type="ECO:0000313" key="2">
    <source>
        <dbReference type="Proteomes" id="UP000531561"/>
    </source>
</evidence>
<comment type="caution">
    <text evidence="1">The sequence shown here is derived from an EMBL/GenBank/DDBJ whole genome shotgun (WGS) entry which is preliminary data.</text>
</comment>
<accession>A0A8H6EMX3</accession>
<dbReference type="EMBL" id="JABFCT010000002">
    <property type="protein sequence ID" value="KAF5877994.1"/>
    <property type="molecule type" value="Genomic_DNA"/>
</dbReference>
<dbReference type="RefSeq" id="XP_037196939.1">
    <property type="nucleotide sequence ID" value="XM_037330606.1"/>
</dbReference>
<dbReference type="GeneID" id="59254298"/>